<keyword evidence="2" id="KW-1185">Reference proteome</keyword>
<dbReference type="Pfam" id="PF07345">
    <property type="entry name" value="ATPaseInh_sub_z"/>
    <property type="match status" value="1"/>
</dbReference>
<gene>
    <name evidence="1" type="ORF">SAMN04488056_110183</name>
</gene>
<protein>
    <recommendedName>
        <fullName evidence="3">DUF1476 domain-containing protein</fullName>
    </recommendedName>
</protein>
<dbReference type="Proteomes" id="UP000199236">
    <property type="component" value="Unassembled WGS sequence"/>
</dbReference>
<reference evidence="1 2" key="1">
    <citation type="submission" date="2016-10" db="EMBL/GenBank/DDBJ databases">
        <authorList>
            <person name="de Groot N.N."/>
        </authorList>
    </citation>
    <scope>NUCLEOTIDE SEQUENCE [LARGE SCALE GENOMIC DNA]</scope>
    <source>
        <strain evidence="1 2">CGMCC 1.9157</strain>
    </source>
</reference>
<dbReference type="OrthoDB" id="9810387at2"/>
<dbReference type="InterPro" id="IPR038293">
    <property type="entry name" value="ATPase_inh_sub_z_sf"/>
</dbReference>
<dbReference type="EMBL" id="FOVR01000010">
    <property type="protein sequence ID" value="SFO67229.1"/>
    <property type="molecule type" value="Genomic_DNA"/>
</dbReference>
<proteinExistence type="predicted"/>
<accession>A0A1I5J3L2</accession>
<dbReference type="InterPro" id="IPR009945">
    <property type="entry name" value="ATPase_inh_sub_z"/>
</dbReference>
<dbReference type="STRING" id="655353.SAMN04488056_110183"/>
<name>A0A1I5J3L2_9HYPH</name>
<evidence type="ECO:0008006" key="3">
    <source>
        <dbReference type="Google" id="ProtNLM"/>
    </source>
</evidence>
<organism evidence="1 2">
    <name type="scientific">Cohaesibacter marisflavi</name>
    <dbReference type="NCBI Taxonomy" id="655353"/>
    <lineage>
        <taxon>Bacteria</taxon>
        <taxon>Pseudomonadati</taxon>
        <taxon>Pseudomonadota</taxon>
        <taxon>Alphaproteobacteria</taxon>
        <taxon>Hyphomicrobiales</taxon>
        <taxon>Cohaesibacteraceae</taxon>
    </lineage>
</organism>
<evidence type="ECO:0000313" key="1">
    <source>
        <dbReference type="EMBL" id="SFO67229.1"/>
    </source>
</evidence>
<dbReference type="PIRSF" id="PIRSF031780">
    <property type="entry name" value="UCP031780"/>
    <property type="match status" value="1"/>
</dbReference>
<dbReference type="RefSeq" id="WP_090074416.1">
    <property type="nucleotide sequence ID" value="NZ_FOVR01000010.1"/>
</dbReference>
<sequence>MTTFDNREFGYEAKFAHDQEVIFRATARRNKLIAHWAADKLGFIEEEAGKYADLMIRNSLKVSDDDDVVHRILEDFRNHGMPWSEHRIRQKLSHFMSIALGEVTASA</sequence>
<dbReference type="Gene3D" id="1.10.790.20">
    <property type="entry name" value="Domain of unknown function DUF1476"/>
    <property type="match status" value="1"/>
</dbReference>
<dbReference type="AlphaFoldDB" id="A0A1I5J3L2"/>
<evidence type="ECO:0000313" key="2">
    <source>
        <dbReference type="Proteomes" id="UP000199236"/>
    </source>
</evidence>